<keyword evidence="3" id="KW-0862">Zinc</keyword>
<dbReference type="InterPro" id="IPR010666">
    <property type="entry name" value="Znf_GRF"/>
</dbReference>
<dbReference type="AlphaFoldDB" id="A0A3P6FV60"/>
<evidence type="ECO:0000256" key="3">
    <source>
        <dbReference type="ARBA" id="ARBA00022833"/>
    </source>
</evidence>
<evidence type="ECO:0000259" key="5">
    <source>
        <dbReference type="Pfam" id="PF06839"/>
    </source>
</evidence>
<gene>
    <name evidence="6" type="ORF">BOLC8T49549H</name>
</gene>
<evidence type="ECO:0000256" key="1">
    <source>
        <dbReference type="ARBA" id="ARBA00022723"/>
    </source>
</evidence>
<keyword evidence="2" id="KW-0863">Zinc-finger</keyword>
<reference evidence="6" key="1">
    <citation type="submission" date="2018-11" db="EMBL/GenBank/DDBJ databases">
        <authorList>
            <consortium name="Genoscope - CEA"/>
            <person name="William W."/>
        </authorList>
    </citation>
    <scope>NUCLEOTIDE SEQUENCE</scope>
</reference>
<name>A0A3P6FV60_BRAOL</name>
<accession>A0A3P6FV60</accession>
<evidence type="ECO:0000256" key="4">
    <source>
        <dbReference type="SAM" id="MobiDB-lite"/>
    </source>
</evidence>
<dbReference type="GO" id="GO:0008270">
    <property type="term" value="F:zinc ion binding"/>
    <property type="evidence" value="ECO:0007669"/>
    <property type="project" value="UniProtKB-KW"/>
</dbReference>
<protein>
    <recommendedName>
        <fullName evidence="5">GRF-type domain-containing protein</fullName>
    </recommendedName>
</protein>
<dbReference type="EMBL" id="LR031879">
    <property type="protein sequence ID" value="VDD56320.1"/>
    <property type="molecule type" value="Genomic_DNA"/>
</dbReference>
<sequence>MSTSANPSSSTVSGSGRNGGRRRQERQRGIPKFCRCGEEATIKTSGTAKNPGRLFYCCPNGSEGVITSILSTYAYSILWRI</sequence>
<dbReference type="PANTHER" id="PTHR33248">
    <property type="entry name" value="ZINC ION-BINDING PROTEIN"/>
    <property type="match status" value="1"/>
</dbReference>
<feature type="domain" description="GRF-type" evidence="5">
    <location>
        <begin position="33"/>
        <end position="63"/>
    </location>
</feature>
<dbReference type="Pfam" id="PF06839">
    <property type="entry name" value="Zn_ribbon_GRF"/>
    <property type="match status" value="1"/>
</dbReference>
<feature type="region of interest" description="Disordered" evidence="4">
    <location>
        <begin position="1"/>
        <end position="28"/>
    </location>
</feature>
<organism evidence="6">
    <name type="scientific">Brassica oleracea</name>
    <name type="common">Wild cabbage</name>
    <dbReference type="NCBI Taxonomy" id="3712"/>
    <lineage>
        <taxon>Eukaryota</taxon>
        <taxon>Viridiplantae</taxon>
        <taxon>Streptophyta</taxon>
        <taxon>Embryophyta</taxon>
        <taxon>Tracheophyta</taxon>
        <taxon>Spermatophyta</taxon>
        <taxon>Magnoliopsida</taxon>
        <taxon>eudicotyledons</taxon>
        <taxon>Gunneridae</taxon>
        <taxon>Pentapetalae</taxon>
        <taxon>rosids</taxon>
        <taxon>malvids</taxon>
        <taxon>Brassicales</taxon>
        <taxon>Brassicaceae</taxon>
        <taxon>Brassiceae</taxon>
        <taxon>Brassica</taxon>
    </lineage>
</organism>
<evidence type="ECO:0000256" key="2">
    <source>
        <dbReference type="ARBA" id="ARBA00022771"/>
    </source>
</evidence>
<keyword evidence="1" id="KW-0479">Metal-binding</keyword>
<proteinExistence type="predicted"/>
<evidence type="ECO:0000313" key="6">
    <source>
        <dbReference type="EMBL" id="VDD56320.1"/>
    </source>
</evidence>